<accession>A0A2T8HK07</accession>
<name>A0A2T8HK07_9SPHI</name>
<proteinExistence type="predicted"/>
<dbReference type="EMBL" id="QDKG01000002">
    <property type="protein sequence ID" value="PVH25710.1"/>
    <property type="molecule type" value="Genomic_DNA"/>
</dbReference>
<feature type="signal peptide" evidence="1">
    <location>
        <begin position="1"/>
        <end position="21"/>
    </location>
</feature>
<gene>
    <name evidence="2" type="ORF">DC487_07150</name>
</gene>
<dbReference type="AlphaFoldDB" id="A0A2T8HK07"/>
<dbReference type="PROSITE" id="PS51257">
    <property type="entry name" value="PROKAR_LIPOPROTEIN"/>
    <property type="match status" value="1"/>
</dbReference>
<dbReference type="Proteomes" id="UP000245627">
    <property type="component" value="Unassembled WGS sequence"/>
</dbReference>
<evidence type="ECO:0000313" key="3">
    <source>
        <dbReference type="Proteomes" id="UP000245627"/>
    </source>
</evidence>
<keyword evidence="1" id="KW-0732">Signal</keyword>
<dbReference type="InterPro" id="IPR011990">
    <property type="entry name" value="TPR-like_helical_dom_sf"/>
</dbReference>
<keyword evidence="2" id="KW-0449">Lipoprotein</keyword>
<dbReference type="InterPro" id="IPR041662">
    <property type="entry name" value="SusD-like_2"/>
</dbReference>
<reference evidence="2 3" key="1">
    <citation type="submission" date="2018-04" db="EMBL/GenBank/DDBJ databases">
        <title>Sphingobacterium cortibacter sp. nov.</title>
        <authorList>
            <person name="Li Y."/>
        </authorList>
    </citation>
    <scope>NUCLEOTIDE SEQUENCE [LARGE SCALE GENOMIC DNA]</scope>
    <source>
        <strain evidence="2 3">2c-3</strain>
    </source>
</reference>
<feature type="chain" id="PRO_5015705024" evidence="1">
    <location>
        <begin position="22"/>
        <end position="534"/>
    </location>
</feature>
<evidence type="ECO:0000313" key="2">
    <source>
        <dbReference type="EMBL" id="PVH25710.1"/>
    </source>
</evidence>
<dbReference type="RefSeq" id="WP_116775282.1">
    <property type="nucleotide sequence ID" value="NZ_QDKG01000002.1"/>
</dbReference>
<dbReference type="OrthoDB" id="9766256at2"/>
<dbReference type="SUPFAM" id="SSF48452">
    <property type="entry name" value="TPR-like"/>
    <property type="match status" value="1"/>
</dbReference>
<organism evidence="2 3">
    <name type="scientific">Sphingobacterium corticibacter</name>
    <dbReference type="NCBI Taxonomy" id="2171749"/>
    <lineage>
        <taxon>Bacteria</taxon>
        <taxon>Pseudomonadati</taxon>
        <taxon>Bacteroidota</taxon>
        <taxon>Sphingobacteriia</taxon>
        <taxon>Sphingobacteriales</taxon>
        <taxon>Sphingobacteriaceae</taxon>
        <taxon>Sphingobacterium</taxon>
    </lineage>
</organism>
<comment type="caution">
    <text evidence="2">The sequence shown here is derived from an EMBL/GenBank/DDBJ whole genome shotgun (WGS) entry which is preliminary data.</text>
</comment>
<keyword evidence="3" id="KW-1185">Reference proteome</keyword>
<dbReference type="Gene3D" id="1.25.40.390">
    <property type="match status" value="1"/>
</dbReference>
<sequence length="534" mass="60912">MKKLRNIICLLVAALSLTAMQSCKTELEDRYQDPEQTDIPNIRAFMTQILNNSRLRSEYWHYRTFVLPHHARYTQTTYFANNNTMYQQSDSYTNDYWRDFYSPGMLGVYRAMERTYDALPEAERAEYDAFMHATRVIVYGQAAKLVNNFGDIPFSEAGSLPATDQIALGKFDDQKELYDQFITAFTEAAEYFRTYQTTNDFVRADIINRGNSDKWRRYANSLRLRALMQISKSDEGRARTDIMTMLNAPEMYPLIDGTQTSLEEGGRHDVLNQKLTTYTSSLLDAVRELNSHYAPDYMLNTVLKTANDPRMDMLFGKYGKTVQNVFTPNAEFQALPITTTEAAADAEYSNAALRRYAIVDSTTSWINSNLPGILMTTSEVNFIKAEAQERWGSTASAQTAYETAVAQSIDFYYYLNNASSNTGAKVARPSAEAVQAFIKDSNIAYTGAAQAKLQLIGTQKWLHFGWLQAEQAWADYRRTGYPVLPAFPISNLNGFQNPPLRLLYPSNEVTNNSMNYEAVRSKDTRTTRIFWDID</sequence>
<evidence type="ECO:0000256" key="1">
    <source>
        <dbReference type="SAM" id="SignalP"/>
    </source>
</evidence>
<protein>
    <submittedName>
        <fullName evidence="2">SusD/RagB family nutrient-binding outer membrane lipoprotein</fullName>
    </submittedName>
</protein>
<dbReference type="Pfam" id="PF12771">
    <property type="entry name" value="SusD-like_2"/>
    <property type="match status" value="1"/>
</dbReference>